<dbReference type="Gene3D" id="3.90.45.10">
    <property type="entry name" value="Peptide deformylase"/>
    <property type="match status" value="1"/>
</dbReference>
<keyword evidence="2" id="KW-0378">Hydrolase</keyword>
<organism evidence="3 4">
    <name type="scientific">Candidatus Falkowbacteria bacterium CG_4_9_14_3_um_filter_38_19</name>
    <dbReference type="NCBI Taxonomy" id="1974559"/>
    <lineage>
        <taxon>Bacteria</taxon>
        <taxon>Candidatus Falkowiibacteriota</taxon>
    </lineage>
</organism>
<proteinExistence type="inferred from homology"/>
<feature type="binding site" evidence="2">
    <location>
        <position position="135"/>
    </location>
    <ligand>
        <name>Fe cation</name>
        <dbReference type="ChEBI" id="CHEBI:24875"/>
    </ligand>
</feature>
<dbReference type="EMBL" id="PFUO01000159">
    <property type="protein sequence ID" value="PJB15611.1"/>
    <property type="molecule type" value="Genomic_DNA"/>
</dbReference>
<name>A0A2M8AE42_9BACT</name>
<dbReference type="PIRSF" id="PIRSF004749">
    <property type="entry name" value="Pep_def"/>
    <property type="match status" value="1"/>
</dbReference>
<keyword evidence="2" id="KW-0479">Metal-binding</keyword>
<feature type="binding site" evidence="2">
    <location>
        <position position="139"/>
    </location>
    <ligand>
        <name>Fe cation</name>
        <dbReference type="ChEBI" id="CHEBI:24875"/>
    </ligand>
</feature>
<dbReference type="EC" id="3.5.1.88" evidence="2"/>
<protein>
    <recommendedName>
        <fullName evidence="2">Peptide deformylase</fullName>
        <shortName evidence="2">PDF</shortName>
        <ecNumber evidence="2">3.5.1.88</ecNumber>
    </recommendedName>
    <alternativeName>
        <fullName evidence="2">Polypeptide deformylase</fullName>
    </alternativeName>
</protein>
<comment type="cofactor">
    <cofactor evidence="2">
        <name>Fe(2+)</name>
        <dbReference type="ChEBI" id="CHEBI:29033"/>
    </cofactor>
    <text evidence="2">Binds 1 Fe(2+) ion.</text>
</comment>
<dbReference type="SUPFAM" id="SSF56420">
    <property type="entry name" value="Peptide deformylase"/>
    <property type="match status" value="1"/>
</dbReference>
<sequence>MPNKLKIITQPNPILRKKSVKIDFKNIDAIKFRQLASALLNTMLKADGAGLAAPQIGQNIRLIAINTQNGSFCLINPKITKKSWAKIWDSEGCLSVPGVYGKVRRHKKITCSYLTENGQPKSITAEGLLARVIQHEIDHLDGILFIDKARNIEKQKTE</sequence>
<dbReference type="AlphaFoldDB" id="A0A2M8AE42"/>
<dbReference type="Proteomes" id="UP000230611">
    <property type="component" value="Unassembled WGS sequence"/>
</dbReference>
<evidence type="ECO:0000313" key="3">
    <source>
        <dbReference type="EMBL" id="PJB15611.1"/>
    </source>
</evidence>
<dbReference type="GO" id="GO:0006412">
    <property type="term" value="P:translation"/>
    <property type="evidence" value="ECO:0007669"/>
    <property type="project" value="UniProtKB-UniRule"/>
</dbReference>
<reference evidence="4" key="1">
    <citation type="submission" date="2017-09" db="EMBL/GenBank/DDBJ databases">
        <title>Depth-based differentiation of microbial function through sediment-hosted aquifers and enrichment of novel symbionts in the deep terrestrial subsurface.</title>
        <authorList>
            <person name="Probst A.J."/>
            <person name="Ladd B."/>
            <person name="Jarett J.K."/>
            <person name="Geller-Mcgrath D.E."/>
            <person name="Sieber C.M.K."/>
            <person name="Emerson J.B."/>
            <person name="Anantharaman K."/>
            <person name="Thomas B.C."/>
            <person name="Malmstrom R."/>
            <person name="Stieglmeier M."/>
            <person name="Klingl A."/>
            <person name="Woyke T."/>
            <person name="Ryan C.M."/>
            <person name="Banfield J.F."/>
        </authorList>
    </citation>
    <scope>NUCLEOTIDE SEQUENCE [LARGE SCALE GENOMIC DNA]</scope>
</reference>
<dbReference type="InterPro" id="IPR036821">
    <property type="entry name" value="Peptide_deformylase_sf"/>
</dbReference>
<keyword evidence="2" id="KW-0648">Protein biosynthesis</keyword>
<dbReference type="GO" id="GO:0046872">
    <property type="term" value="F:metal ion binding"/>
    <property type="evidence" value="ECO:0007669"/>
    <property type="project" value="UniProtKB-KW"/>
</dbReference>
<dbReference type="HAMAP" id="MF_00163">
    <property type="entry name" value="Pep_deformylase"/>
    <property type="match status" value="1"/>
</dbReference>
<evidence type="ECO:0000256" key="1">
    <source>
        <dbReference type="ARBA" id="ARBA00010759"/>
    </source>
</evidence>
<dbReference type="InterPro" id="IPR023635">
    <property type="entry name" value="Peptide_deformylase"/>
</dbReference>
<dbReference type="PANTHER" id="PTHR10458:SF22">
    <property type="entry name" value="PEPTIDE DEFORMYLASE"/>
    <property type="match status" value="1"/>
</dbReference>
<gene>
    <name evidence="2 3" type="primary">def</name>
    <name evidence="3" type="ORF">CO116_03460</name>
</gene>
<dbReference type="NCBIfam" id="NF001159">
    <property type="entry name" value="PRK00150.1-3"/>
    <property type="match status" value="1"/>
</dbReference>
<keyword evidence="2" id="KW-0408">Iron</keyword>
<comment type="catalytic activity">
    <reaction evidence="2">
        <text>N-terminal N-formyl-L-methionyl-[peptide] + H2O = N-terminal L-methionyl-[peptide] + formate</text>
        <dbReference type="Rhea" id="RHEA:24420"/>
        <dbReference type="Rhea" id="RHEA-COMP:10639"/>
        <dbReference type="Rhea" id="RHEA-COMP:10640"/>
        <dbReference type="ChEBI" id="CHEBI:15377"/>
        <dbReference type="ChEBI" id="CHEBI:15740"/>
        <dbReference type="ChEBI" id="CHEBI:49298"/>
        <dbReference type="ChEBI" id="CHEBI:64731"/>
        <dbReference type="EC" id="3.5.1.88"/>
    </reaction>
</comment>
<dbReference type="GO" id="GO:0042586">
    <property type="term" value="F:peptide deformylase activity"/>
    <property type="evidence" value="ECO:0007669"/>
    <property type="project" value="UniProtKB-UniRule"/>
</dbReference>
<dbReference type="CDD" id="cd00487">
    <property type="entry name" value="Pep_deformylase"/>
    <property type="match status" value="1"/>
</dbReference>
<accession>A0A2M8AE42</accession>
<evidence type="ECO:0000313" key="4">
    <source>
        <dbReference type="Proteomes" id="UP000230611"/>
    </source>
</evidence>
<evidence type="ECO:0000256" key="2">
    <source>
        <dbReference type="HAMAP-Rule" id="MF_00163"/>
    </source>
</evidence>
<dbReference type="Pfam" id="PF01327">
    <property type="entry name" value="Pep_deformylase"/>
    <property type="match status" value="1"/>
</dbReference>
<feature type="binding site" evidence="2">
    <location>
        <position position="93"/>
    </location>
    <ligand>
        <name>Fe cation</name>
        <dbReference type="ChEBI" id="CHEBI:24875"/>
    </ligand>
</feature>
<dbReference type="NCBIfam" id="TIGR00079">
    <property type="entry name" value="pept_deformyl"/>
    <property type="match status" value="1"/>
</dbReference>
<comment type="caution">
    <text evidence="3">The sequence shown here is derived from an EMBL/GenBank/DDBJ whole genome shotgun (WGS) entry which is preliminary data.</text>
</comment>
<dbReference type="PRINTS" id="PR01576">
    <property type="entry name" value="PDEFORMYLASE"/>
</dbReference>
<feature type="active site" evidence="2">
    <location>
        <position position="136"/>
    </location>
</feature>
<comment type="similarity">
    <text evidence="1 2">Belongs to the polypeptide deformylase family.</text>
</comment>
<dbReference type="PANTHER" id="PTHR10458">
    <property type="entry name" value="PEPTIDE DEFORMYLASE"/>
    <property type="match status" value="1"/>
</dbReference>
<comment type="function">
    <text evidence="2">Removes the formyl group from the N-terminal Met of newly synthesized proteins. Requires at least a dipeptide for an efficient rate of reaction. N-terminal L-methionine is a prerequisite for activity but the enzyme has broad specificity at other positions.</text>
</comment>